<dbReference type="InterPro" id="IPR011012">
    <property type="entry name" value="Longin-like_dom_sf"/>
</dbReference>
<evidence type="ECO:0000256" key="15">
    <source>
        <dbReference type="PROSITE-ProRule" id="PRU00290"/>
    </source>
</evidence>
<dbReference type="SUPFAM" id="SSF58038">
    <property type="entry name" value="SNARE fusion complex"/>
    <property type="match status" value="1"/>
</dbReference>
<dbReference type="PRINTS" id="PR00219">
    <property type="entry name" value="SYNAPTOBREVN"/>
</dbReference>
<keyword evidence="3" id="KW-0813">Transport</keyword>
<evidence type="ECO:0000256" key="10">
    <source>
        <dbReference type="ARBA" id="ARBA00037845"/>
    </source>
</evidence>
<dbReference type="GO" id="GO:0005765">
    <property type="term" value="C:lysosomal membrane"/>
    <property type="evidence" value="ECO:0007669"/>
    <property type="project" value="UniProtKB-SubCell"/>
</dbReference>
<dbReference type="GO" id="GO:0031902">
    <property type="term" value="C:late endosome membrane"/>
    <property type="evidence" value="ECO:0007669"/>
    <property type="project" value="UniProtKB-SubCell"/>
</dbReference>
<dbReference type="GO" id="GO:0005789">
    <property type="term" value="C:endoplasmic reticulum membrane"/>
    <property type="evidence" value="ECO:0007669"/>
    <property type="project" value="UniProtKB-SubCell"/>
</dbReference>
<dbReference type="GO" id="GO:0000149">
    <property type="term" value="F:SNARE binding"/>
    <property type="evidence" value="ECO:0007669"/>
    <property type="project" value="TreeGrafter"/>
</dbReference>
<evidence type="ECO:0000256" key="1">
    <source>
        <dbReference type="ARBA" id="ARBA00004163"/>
    </source>
</evidence>
<evidence type="ECO:0000256" key="4">
    <source>
        <dbReference type="ARBA" id="ARBA00022692"/>
    </source>
</evidence>
<reference evidence="20" key="1">
    <citation type="submission" date="2022-11" db="UniProtKB">
        <authorList>
            <consortium name="WormBaseParasite"/>
        </authorList>
    </citation>
    <scope>IDENTIFICATION</scope>
</reference>
<dbReference type="InterPro" id="IPR051097">
    <property type="entry name" value="Synaptobrevin-like_transport"/>
</dbReference>
<dbReference type="GO" id="GO:0031201">
    <property type="term" value="C:SNARE complex"/>
    <property type="evidence" value="ECO:0007669"/>
    <property type="project" value="TreeGrafter"/>
</dbReference>
<evidence type="ECO:0000256" key="8">
    <source>
        <dbReference type="ARBA" id="ARBA00037801"/>
    </source>
</evidence>
<comment type="similarity">
    <text evidence="2">Belongs to the synaptobrevin family.</text>
</comment>
<dbReference type="PROSITE" id="PS50859">
    <property type="entry name" value="LONGIN"/>
    <property type="match status" value="1"/>
</dbReference>
<feature type="domain" description="V-SNARE coiled-coil homology" evidence="18">
    <location>
        <begin position="154"/>
        <end position="214"/>
    </location>
</feature>
<dbReference type="PROSITE" id="PS50892">
    <property type="entry name" value="V_SNARE"/>
    <property type="match status" value="1"/>
</dbReference>
<dbReference type="Proteomes" id="UP000887566">
    <property type="component" value="Unplaced"/>
</dbReference>
<evidence type="ECO:0000313" key="19">
    <source>
        <dbReference type="Proteomes" id="UP000887566"/>
    </source>
</evidence>
<organism evidence="19 20">
    <name type="scientific">Plectus sambesii</name>
    <dbReference type="NCBI Taxonomy" id="2011161"/>
    <lineage>
        <taxon>Eukaryota</taxon>
        <taxon>Metazoa</taxon>
        <taxon>Ecdysozoa</taxon>
        <taxon>Nematoda</taxon>
        <taxon>Chromadorea</taxon>
        <taxon>Plectida</taxon>
        <taxon>Plectina</taxon>
        <taxon>Plectoidea</taxon>
        <taxon>Plectidae</taxon>
        <taxon>Plectus</taxon>
    </lineage>
</organism>
<evidence type="ECO:0000256" key="9">
    <source>
        <dbReference type="ARBA" id="ARBA00037803"/>
    </source>
</evidence>
<dbReference type="FunFam" id="1.20.5.110:FF:000004">
    <property type="entry name" value="Vesicle-associated membrane protein 7"/>
    <property type="match status" value="1"/>
</dbReference>
<keyword evidence="15" id="KW-0175">Coiled coil</keyword>
<dbReference type="GO" id="GO:0006887">
    <property type="term" value="P:exocytosis"/>
    <property type="evidence" value="ECO:0007669"/>
    <property type="project" value="TreeGrafter"/>
</dbReference>
<dbReference type="Pfam" id="PF00957">
    <property type="entry name" value="Synaptobrevin"/>
    <property type="match status" value="1"/>
</dbReference>
<dbReference type="WBParaSite" id="PSAMB.scaffold246size61639.g4135.t1">
    <property type="protein sequence ID" value="PSAMB.scaffold246size61639.g4135.t1"/>
    <property type="gene ID" value="PSAMB.scaffold246size61639.g4135"/>
</dbReference>
<feature type="domain" description="Longin" evidence="17">
    <location>
        <begin position="7"/>
        <end position="109"/>
    </location>
</feature>
<keyword evidence="6 16" id="KW-1133">Transmembrane helix</keyword>
<evidence type="ECO:0000313" key="20">
    <source>
        <dbReference type="WBParaSite" id="PSAMB.scaffold246size61639.g4135.t1"/>
    </source>
</evidence>
<name>A0A914VU18_9BILA</name>
<keyword evidence="5" id="KW-0653">Protein transport</keyword>
<evidence type="ECO:0000259" key="18">
    <source>
        <dbReference type="PROSITE" id="PS50892"/>
    </source>
</evidence>
<dbReference type="GO" id="GO:0030670">
    <property type="term" value="C:phagocytic vesicle membrane"/>
    <property type="evidence" value="ECO:0007669"/>
    <property type="project" value="UniProtKB-SubCell"/>
</dbReference>
<dbReference type="GO" id="GO:0006906">
    <property type="term" value="P:vesicle fusion"/>
    <property type="evidence" value="ECO:0007669"/>
    <property type="project" value="TreeGrafter"/>
</dbReference>
<comment type="subcellular location">
    <subcellularLocation>
        <location evidence="12">Cytoplasmic vesicle</location>
        <location evidence="12">Phagosome membrane</location>
        <topology evidence="12">Single-pass type IV membrane protein</topology>
    </subcellularLocation>
    <subcellularLocation>
        <location evidence="9">Cytoplasmic vesicle</location>
        <location evidence="9">Secretory vesicle membrane</location>
        <topology evidence="9">Single-pass type IV membrane protein</topology>
    </subcellularLocation>
    <subcellularLocation>
        <location evidence="1">Endoplasmic reticulum membrane</location>
        <topology evidence="1">Single-pass type IV membrane protein</topology>
    </subcellularLocation>
    <subcellularLocation>
        <location evidence="8">Golgi apparatus</location>
        <location evidence="8">trans-Golgi network membrane</location>
        <topology evidence="8">Single-pass type IV membrane protein</topology>
    </subcellularLocation>
    <subcellularLocation>
        <location evidence="10">Late endosome membrane</location>
        <topology evidence="10">Single-pass type IV membrane protein</topology>
    </subcellularLocation>
    <subcellularLocation>
        <location evidence="11">Lysosome membrane</location>
        <topology evidence="11">Single-pass type IV membrane protein</topology>
    </subcellularLocation>
</comment>
<dbReference type="Gene3D" id="1.20.5.110">
    <property type="match status" value="1"/>
</dbReference>
<dbReference type="InterPro" id="IPR010908">
    <property type="entry name" value="Longin_dom"/>
</dbReference>
<keyword evidence="7 16" id="KW-0472">Membrane</keyword>
<dbReference type="InterPro" id="IPR042855">
    <property type="entry name" value="V_SNARE_CC"/>
</dbReference>
<evidence type="ECO:0000256" key="3">
    <source>
        <dbReference type="ARBA" id="ARBA00022448"/>
    </source>
</evidence>
<evidence type="ECO:0000256" key="13">
    <source>
        <dbReference type="ARBA" id="ARBA00039269"/>
    </source>
</evidence>
<dbReference type="AlphaFoldDB" id="A0A914VU18"/>
<evidence type="ECO:0000256" key="11">
    <source>
        <dbReference type="ARBA" id="ARBA00037863"/>
    </source>
</evidence>
<dbReference type="GO" id="GO:0005484">
    <property type="term" value="F:SNAP receptor activity"/>
    <property type="evidence" value="ECO:0007669"/>
    <property type="project" value="TreeGrafter"/>
</dbReference>
<dbReference type="GO" id="GO:0005794">
    <property type="term" value="C:Golgi apparatus"/>
    <property type="evidence" value="ECO:0007669"/>
    <property type="project" value="UniProtKB-SubCell"/>
</dbReference>
<evidence type="ECO:0000256" key="6">
    <source>
        <dbReference type="ARBA" id="ARBA00022989"/>
    </source>
</evidence>
<proteinExistence type="inferred from homology"/>
<evidence type="ECO:0000256" key="16">
    <source>
        <dbReference type="SAM" id="Phobius"/>
    </source>
</evidence>
<evidence type="ECO:0000256" key="14">
    <source>
        <dbReference type="ARBA" id="ARBA00042194"/>
    </source>
</evidence>
<keyword evidence="4 16" id="KW-0812">Transmembrane</keyword>
<keyword evidence="19" id="KW-1185">Reference proteome</keyword>
<evidence type="ECO:0000256" key="12">
    <source>
        <dbReference type="ARBA" id="ARBA00037875"/>
    </source>
</evidence>
<feature type="transmembrane region" description="Helical" evidence="16">
    <location>
        <begin position="218"/>
        <end position="243"/>
    </location>
</feature>
<dbReference type="Pfam" id="PF13774">
    <property type="entry name" value="Longin"/>
    <property type="match status" value="1"/>
</dbReference>
<dbReference type="GO" id="GO:0015031">
    <property type="term" value="P:protein transport"/>
    <property type="evidence" value="ECO:0007669"/>
    <property type="project" value="UniProtKB-KW"/>
</dbReference>
<evidence type="ECO:0000256" key="7">
    <source>
        <dbReference type="ARBA" id="ARBA00023136"/>
    </source>
</evidence>
<dbReference type="SUPFAM" id="SSF64356">
    <property type="entry name" value="SNARE-like"/>
    <property type="match status" value="1"/>
</dbReference>
<dbReference type="InterPro" id="IPR001388">
    <property type="entry name" value="Synaptobrevin-like"/>
</dbReference>
<accession>A0A914VU18</accession>
<evidence type="ECO:0000256" key="5">
    <source>
        <dbReference type="ARBA" id="ARBA00022927"/>
    </source>
</evidence>
<protein>
    <recommendedName>
        <fullName evidence="13">Vesicle-associated membrane protein 7</fullName>
    </recommendedName>
    <alternativeName>
        <fullName evidence="14">Synaptobrevin-like protein 1</fullName>
    </alternativeName>
</protein>
<dbReference type="PANTHER" id="PTHR21136:SF179">
    <property type="entry name" value="VESICLE ASSOCIATED MEMBRANE PROTEIN 7-RELATED"/>
    <property type="match status" value="1"/>
</dbReference>
<dbReference type="CDD" id="cd14824">
    <property type="entry name" value="Longin"/>
    <property type="match status" value="1"/>
</dbReference>
<evidence type="ECO:0000259" key="17">
    <source>
        <dbReference type="PROSITE" id="PS50859"/>
    </source>
</evidence>
<dbReference type="PANTHER" id="PTHR21136">
    <property type="entry name" value="SNARE PROTEINS"/>
    <property type="match status" value="1"/>
</dbReference>
<sequence>MPLLFSSISRGTAVLAKHATCPGNFIEVTEQVLTKITENGRLTYSHGLFLLHYIADNGIVYLCITDDEFERSRAFAYLAEIKRRFEMIYGARVMTALPYAMNSDFAPVLAAEMRGFSMASLSAGQERSETLPGSFGMSGGGGYGAIGDAGRNGRMLAIQKQTEGLKQVMVKNIDALTARGEKLELLIDRSENLEAGSMSFRTRSRNLERHMLWKNIKITVLLIAVLLVVIFIIVTSACGGLSYSKC</sequence>
<dbReference type="GO" id="GO:0030658">
    <property type="term" value="C:transport vesicle membrane"/>
    <property type="evidence" value="ECO:0007669"/>
    <property type="project" value="UniProtKB-SubCell"/>
</dbReference>
<evidence type="ECO:0000256" key="2">
    <source>
        <dbReference type="ARBA" id="ARBA00008025"/>
    </source>
</evidence>
<dbReference type="FunFam" id="3.30.450.50:FF:000015">
    <property type="entry name" value="Synaptobrevin 2 isoform 1"/>
    <property type="match status" value="1"/>
</dbReference>
<dbReference type="SMART" id="SM01270">
    <property type="entry name" value="Longin"/>
    <property type="match status" value="1"/>
</dbReference>
<dbReference type="Gene3D" id="3.30.450.50">
    <property type="entry name" value="Longin domain"/>
    <property type="match status" value="1"/>
</dbReference>